<evidence type="ECO:0000313" key="2">
    <source>
        <dbReference type="Proteomes" id="UP000001353"/>
    </source>
</evidence>
<evidence type="ECO:0000313" key="1">
    <source>
        <dbReference type="EMBL" id="AEI94558.1"/>
    </source>
</evidence>
<dbReference type="AlphaFoldDB" id="F7ZDF6"/>
<gene>
    <name evidence="1" type="ordered locus">RLO149_c025950</name>
</gene>
<reference evidence="1 2" key="1">
    <citation type="journal article" date="2011" name="BMC Genomics">
        <title>Comparative genome analysis and genome-guided physiological analysis of Roseobacter litoralis.</title>
        <authorList>
            <person name="Kalhoefer D."/>
            <person name="Thole S."/>
            <person name="Voget S."/>
            <person name="Lehmann R."/>
            <person name="Liesegang H."/>
            <person name="Wollher A."/>
            <person name="Daniel R."/>
            <person name="Simon M."/>
            <person name="Brinkhoff T."/>
        </authorList>
    </citation>
    <scope>NUCLEOTIDE SEQUENCE [LARGE SCALE GENOMIC DNA]</scope>
    <source>
        <strain evidence="2">ATCC 49566 / DSM 6996 / JCM 21268 / NBRC 15278 / OCh 149</strain>
    </source>
</reference>
<name>F7ZDF6_ROSLO</name>
<dbReference type="EMBL" id="CP002623">
    <property type="protein sequence ID" value="AEI94558.1"/>
    <property type="molecule type" value="Genomic_DNA"/>
</dbReference>
<protein>
    <submittedName>
        <fullName evidence="1">Uncharacterized protein</fullName>
    </submittedName>
</protein>
<proteinExistence type="predicted"/>
<accession>F7ZDF6</accession>
<dbReference type="Proteomes" id="UP000001353">
    <property type="component" value="Chromosome"/>
</dbReference>
<dbReference type="KEGG" id="rli:RLO149_c025950"/>
<organism evidence="1 2">
    <name type="scientific">Roseobacter litoralis (strain ATCC 49566 / DSM 6996 / JCM 21268 / NBRC 15278 / OCh 149)</name>
    <dbReference type="NCBI Taxonomy" id="391595"/>
    <lineage>
        <taxon>Bacteria</taxon>
        <taxon>Pseudomonadati</taxon>
        <taxon>Pseudomonadota</taxon>
        <taxon>Alphaproteobacteria</taxon>
        <taxon>Rhodobacterales</taxon>
        <taxon>Roseobacteraceae</taxon>
        <taxon>Roseobacter</taxon>
    </lineage>
</organism>
<dbReference type="HOGENOM" id="CLU_3204792_0_0_5"/>
<keyword evidence="2" id="KW-1185">Reference proteome</keyword>
<sequence>MRSLSDGCSQIICSYFHHVIFDRVDARDKKWVSFTYALRKLPLEF</sequence>